<sequence length="165" mass="18158">MSWTVIQPLAEPMEIEDVVELIAGPDYELREAEVEGDDVFVDESGPSIMLLDLEGGFLSPYEPAGLERLSLGARLWNLSWNVNGGSCLVYAADGRVRLTMSELDPREARGPDPHALDHLLRFLPEPFTRLSHASAMALVEMDSGAHLDVEWLDAPQLKVIFNTGG</sequence>
<evidence type="ECO:0000313" key="1">
    <source>
        <dbReference type="EMBL" id="GIH87572.1"/>
    </source>
</evidence>
<evidence type="ECO:0000313" key="2">
    <source>
        <dbReference type="Proteomes" id="UP000655044"/>
    </source>
</evidence>
<reference evidence="1" key="1">
    <citation type="submission" date="2021-01" db="EMBL/GenBank/DDBJ databases">
        <title>Whole genome shotgun sequence of Planobispora rosea NBRC 15558.</title>
        <authorList>
            <person name="Komaki H."/>
            <person name="Tamura T."/>
        </authorList>
    </citation>
    <scope>NUCLEOTIDE SEQUENCE</scope>
    <source>
        <strain evidence="1">NBRC 15558</strain>
    </source>
</reference>
<dbReference type="AlphaFoldDB" id="A0A8J3WGB7"/>
<dbReference type="Proteomes" id="UP000655044">
    <property type="component" value="Unassembled WGS sequence"/>
</dbReference>
<protein>
    <submittedName>
        <fullName evidence="1">Uncharacterized protein</fullName>
    </submittedName>
</protein>
<name>A0A8J3WGB7_PLARO</name>
<keyword evidence="2" id="KW-1185">Reference proteome</keyword>
<organism evidence="1 2">
    <name type="scientific">Planobispora rosea</name>
    <dbReference type="NCBI Taxonomy" id="35762"/>
    <lineage>
        <taxon>Bacteria</taxon>
        <taxon>Bacillati</taxon>
        <taxon>Actinomycetota</taxon>
        <taxon>Actinomycetes</taxon>
        <taxon>Streptosporangiales</taxon>
        <taxon>Streptosporangiaceae</taxon>
        <taxon>Planobispora</taxon>
    </lineage>
</organism>
<gene>
    <name evidence="1" type="ORF">Pro02_59800</name>
</gene>
<proteinExistence type="predicted"/>
<accession>A0A8J3WGB7</accession>
<comment type="caution">
    <text evidence="1">The sequence shown here is derived from an EMBL/GenBank/DDBJ whole genome shotgun (WGS) entry which is preliminary data.</text>
</comment>
<dbReference type="EMBL" id="BOOI01000063">
    <property type="protein sequence ID" value="GIH87572.1"/>
    <property type="molecule type" value="Genomic_DNA"/>
</dbReference>